<dbReference type="Gramene" id="GBG43798">
    <property type="protein sequence ID" value="GBG43798"/>
    <property type="gene ID" value="CBR_g77377"/>
</dbReference>
<evidence type="ECO:0000313" key="2">
    <source>
        <dbReference type="Proteomes" id="UP000265515"/>
    </source>
</evidence>
<protein>
    <submittedName>
        <fullName evidence="1">Uncharacterized protein</fullName>
    </submittedName>
</protein>
<keyword evidence="2" id="KW-1185">Reference proteome</keyword>
<proteinExistence type="predicted"/>
<accession>A0A388JKF0</accession>
<dbReference type="EMBL" id="BFEA01003184">
    <property type="protein sequence ID" value="GBG43798.1"/>
    <property type="molecule type" value="Genomic_DNA"/>
</dbReference>
<sequence>MEGCTCASAQGAAIAAAAPRAACRPVGASRSAVAAHSSSSSSSSHGGVHFIGLRRLGGHALSSELSTVQADPFSDLRHSICHGGESAQGARGIVTAMAGTGK</sequence>
<comment type="caution">
    <text evidence="1">The sequence shown here is derived from an EMBL/GenBank/DDBJ whole genome shotgun (WGS) entry which is preliminary data.</text>
</comment>
<feature type="non-terminal residue" evidence="1">
    <location>
        <position position="102"/>
    </location>
</feature>
<dbReference type="AlphaFoldDB" id="A0A388JKF0"/>
<organism evidence="1 2">
    <name type="scientific">Chara braunii</name>
    <name type="common">Braun's stonewort</name>
    <dbReference type="NCBI Taxonomy" id="69332"/>
    <lineage>
        <taxon>Eukaryota</taxon>
        <taxon>Viridiplantae</taxon>
        <taxon>Streptophyta</taxon>
        <taxon>Charophyceae</taxon>
        <taxon>Charales</taxon>
        <taxon>Characeae</taxon>
        <taxon>Chara</taxon>
    </lineage>
</organism>
<evidence type="ECO:0000313" key="1">
    <source>
        <dbReference type="EMBL" id="GBG43798.1"/>
    </source>
</evidence>
<reference evidence="1 2" key="1">
    <citation type="journal article" date="2018" name="Cell">
        <title>The Chara Genome: Secondary Complexity and Implications for Plant Terrestrialization.</title>
        <authorList>
            <person name="Nishiyama T."/>
            <person name="Sakayama H."/>
            <person name="Vries J.D."/>
            <person name="Buschmann H."/>
            <person name="Saint-Marcoux D."/>
            <person name="Ullrich K.K."/>
            <person name="Haas F.B."/>
            <person name="Vanderstraeten L."/>
            <person name="Becker D."/>
            <person name="Lang D."/>
            <person name="Vosolsobe S."/>
            <person name="Rombauts S."/>
            <person name="Wilhelmsson P.K.I."/>
            <person name="Janitza P."/>
            <person name="Kern R."/>
            <person name="Heyl A."/>
            <person name="Rumpler F."/>
            <person name="Villalobos L.I.A.C."/>
            <person name="Clay J.M."/>
            <person name="Skokan R."/>
            <person name="Toyoda A."/>
            <person name="Suzuki Y."/>
            <person name="Kagoshima H."/>
            <person name="Schijlen E."/>
            <person name="Tajeshwar N."/>
            <person name="Catarino B."/>
            <person name="Hetherington A.J."/>
            <person name="Saltykova A."/>
            <person name="Bonnot C."/>
            <person name="Breuninger H."/>
            <person name="Symeonidi A."/>
            <person name="Radhakrishnan G.V."/>
            <person name="Van Nieuwerburgh F."/>
            <person name="Deforce D."/>
            <person name="Chang C."/>
            <person name="Karol K.G."/>
            <person name="Hedrich R."/>
            <person name="Ulvskov P."/>
            <person name="Glockner G."/>
            <person name="Delwiche C.F."/>
            <person name="Petrasek J."/>
            <person name="Van de Peer Y."/>
            <person name="Friml J."/>
            <person name="Beilby M."/>
            <person name="Dolan L."/>
            <person name="Kohara Y."/>
            <person name="Sugano S."/>
            <person name="Fujiyama A."/>
            <person name="Delaux P.-M."/>
            <person name="Quint M."/>
            <person name="TheiBen G."/>
            <person name="Hagemann M."/>
            <person name="Harholt J."/>
            <person name="Dunand C."/>
            <person name="Zachgo S."/>
            <person name="Langdale J."/>
            <person name="Maumus F."/>
            <person name="Straeten D.V.D."/>
            <person name="Gould S.B."/>
            <person name="Rensing S.A."/>
        </authorList>
    </citation>
    <scope>NUCLEOTIDE SEQUENCE [LARGE SCALE GENOMIC DNA]</scope>
    <source>
        <strain evidence="1 2">S276</strain>
    </source>
</reference>
<dbReference type="Proteomes" id="UP000265515">
    <property type="component" value="Unassembled WGS sequence"/>
</dbReference>
<gene>
    <name evidence="1" type="ORF">CBR_g77377</name>
</gene>
<name>A0A388JKF0_CHABU</name>